<keyword evidence="5" id="KW-1185">Reference proteome</keyword>
<proteinExistence type="predicted"/>
<accession>A0A232LTW3</accession>
<gene>
    <name evidence="4" type="ORF">Egran_04661</name>
</gene>
<reference evidence="4 5" key="1">
    <citation type="journal article" date="2015" name="Environ. Microbiol.">
        <title>Metagenome sequence of Elaphomyces granulatus from sporocarp tissue reveals Ascomycota ectomycorrhizal fingerprints of genome expansion and a Proteobacteria-rich microbiome.</title>
        <authorList>
            <person name="Quandt C.A."/>
            <person name="Kohler A."/>
            <person name="Hesse C.N."/>
            <person name="Sharpton T.J."/>
            <person name="Martin F."/>
            <person name="Spatafora J.W."/>
        </authorList>
    </citation>
    <scope>NUCLEOTIDE SEQUENCE [LARGE SCALE GENOMIC DNA]</scope>
    <source>
        <strain evidence="4 5">OSC145934</strain>
    </source>
</reference>
<dbReference type="InterPro" id="IPR050863">
    <property type="entry name" value="CenT-Element_Derived"/>
</dbReference>
<evidence type="ECO:0000256" key="2">
    <source>
        <dbReference type="SAM" id="MobiDB-lite"/>
    </source>
</evidence>
<dbReference type="PANTHER" id="PTHR19303:SF73">
    <property type="entry name" value="PROTEIN PDC2"/>
    <property type="match status" value="1"/>
</dbReference>
<dbReference type="EMBL" id="NPHW01004731">
    <property type="protein sequence ID" value="OXV07572.1"/>
    <property type="molecule type" value="Genomic_DNA"/>
</dbReference>
<evidence type="ECO:0000313" key="5">
    <source>
        <dbReference type="Proteomes" id="UP000243515"/>
    </source>
</evidence>
<dbReference type="InterPro" id="IPR009057">
    <property type="entry name" value="Homeodomain-like_sf"/>
</dbReference>
<feature type="compositionally biased region" description="Basic and acidic residues" evidence="2">
    <location>
        <begin position="13"/>
        <end position="28"/>
    </location>
</feature>
<dbReference type="PANTHER" id="PTHR19303">
    <property type="entry name" value="TRANSPOSON"/>
    <property type="match status" value="1"/>
</dbReference>
<dbReference type="Pfam" id="PF03221">
    <property type="entry name" value="HTH_Tnp_Tc5"/>
    <property type="match status" value="1"/>
</dbReference>
<dbReference type="InterPro" id="IPR006600">
    <property type="entry name" value="HTH_CenpB_DNA-bd_dom"/>
</dbReference>
<protein>
    <recommendedName>
        <fullName evidence="3">HTH CENPB-type domain-containing protein</fullName>
    </recommendedName>
</protein>
<dbReference type="GO" id="GO:0005634">
    <property type="term" value="C:nucleus"/>
    <property type="evidence" value="ECO:0007669"/>
    <property type="project" value="TreeGrafter"/>
</dbReference>
<evidence type="ECO:0000256" key="1">
    <source>
        <dbReference type="ARBA" id="ARBA00023125"/>
    </source>
</evidence>
<dbReference type="Gene3D" id="1.10.10.60">
    <property type="entry name" value="Homeodomain-like"/>
    <property type="match status" value="2"/>
</dbReference>
<dbReference type="SUPFAM" id="SSF46689">
    <property type="entry name" value="Homeodomain-like"/>
    <property type="match status" value="2"/>
</dbReference>
<comment type="caution">
    <text evidence="4">The sequence shown here is derived from an EMBL/GenBank/DDBJ whole genome shotgun (WGS) entry which is preliminary data.</text>
</comment>
<evidence type="ECO:0000259" key="3">
    <source>
        <dbReference type="PROSITE" id="PS51253"/>
    </source>
</evidence>
<name>A0A232LTW3_9EURO</name>
<keyword evidence="1" id="KW-0238">DNA-binding</keyword>
<dbReference type="Proteomes" id="UP000243515">
    <property type="component" value="Unassembled WGS sequence"/>
</dbReference>
<organism evidence="4 5">
    <name type="scientific">Elaphomyces granulatus</name>
    <dbReference type="NCBI Taxonomy" id="519963"/>
    <lineage>
        <taxon>Eukaryota</taxon>
        <taxon>Fungi</taxon>
        <taxon>Dikarya</taxon>
        <taxon>Ascomycota</taxon>
        <taxon>Pezizomycotina</taxon>
        <taxon>Eurotiomycetes</taxon>
        <taxon>Eurotiomycetidae</taxon>
        <taxon>Eurotiales</taxon>
        <taxon>Elaphomycetaceae</taxon>
        <taxon>Elaphomyces</taxon>
    </lineage>
</organism>
<feature type="region of interest" description="Disordered" evidence="2">
    <location>
        <begin position="1"/>
        <end position="28"/>
    </location>
</feature>
<dbReference type="Pfam" id="PF18107">
    <property type="entry name" value="HTH_ABP1_N"/>
    <property type="match status" value="1"/>
</dbReference>
<dbReference type="SMART" id="SM00674">
    <property type="entry name" value="CENPB"/>
    <property type="match status" value="1"/>
</dbReference>
<dbReference type="OrthoDB" id="125347at2759"/>
<dbReference type="GO" id="GO:0003677">
    <property type="term" value="F:DNA binding"/>
    <property type="evidence" value="ECO:0007669"/>
    <property type="project" value="UniProtKB-KW"/>
</dbReference>
<feature type="domain" description="HTH CENPB-type" evidence="3">
    <location>
        <begin position="76"/>
        <end position="151"/>
    </location>
</feature>
<feature type="non-terminal residue" evidence="4">
    <location>
        <position position="162"/>
    </location>
</feature>
<dbReference type="AlphaFoldDB" id="A0A232LTW3"/>
<sequence>MSTKDQSSRRRHPVTEQQRKSLRERYHQQPDLTHKDLQIWFEEKYKRAIGQSTISDSLSSRYAYLDSKHLKQGHEGFSRIRQVQHPVLERGLIEWYQLLQGRGINITGDMLKEAARQLWSQIPELAVNPPLNFSSGWLDGFKRRHQIKKYRRSGEAGEVDIE</sequence>
<dbReference type="PROSITE" id="PS51253">
    <property type="entry name" value="HTH_CENPB"/>
    <property type="match status" value="1"/>
</dbReference>
<dbReference type="InterPro" id="IPR041188">
    <property type="entry name" value="HTH_ABP1_N"/>
</dbReference>
<evidence type="ECO:0000313" key="4">
    <source>
        <dbReference type="EMBL" id="OXV07572.1"/>
    </source>
</evidence>